<dbReference type="KEGG" id="tng:GSTEN00007066G001"/>
<dbReference type="InterPro" id="IPR015943">
    <property type="entry name" value="WD40/YVTN_repeat-like_dom_sf"/>
</dbReference>
<feature type="region of interest" description="Disordered" evidence="2">
    <location>
        <begin position="236"/>
        <end position="262"/>
    </location>
</feature>
<evidence type="ECO:0000256" key="2">
    <source>
        <dbReference type="SAM" id="MobiDB-lite"/>
    </source>
</evidence>
<dbReference type="PROSITE" id="PS50082">
    <property type="entry name" value="WD_REPEATS_2"/>
    <property type="match status" value="2"/>
</dbReference>
<name>Q4T4Z9_TETNG</name>
<dbReference type="Gene3D" id="2.130.10.10">
    <property type="entry name" value="YVTN repeat-like/Quinoprotein amine dehydrogenase"/>
    <property type="match status" value="2"/>
</dbReference>
<protein>
    <submittedName>
        <fullName evidence="4">(spotted green pufferfish) hypothetical protein</fullName>
    </submittedName>
</protein>
<sequence>MAILGKKYPADVKTFTHSGMKGAWERERAGRRMKLRQPETWERLLSLEGNKSTTWEKLIDNKSLPFMAMLRNLRNMITQGISEAHHQKILSRLTNEKAVIQSRQFPFRFLAAYKVIMELHASERCRPSQDILKGILKKIPKSSRFRRDNWDTASRSRIRATLGVPFVYRQYQQMRATFRKTMQKRPSVTLLDRYRNALETAVQISCRYNVPPLPGRTVILITDTIDNYQRVKQDFCLPPSPEQKEDEEEEGQQGGEKKNEDDALNPLVDNIIVLTDYWCNTFTDWSINSYRKDVNDNVLLVKMFLTDSYEPKYSSDKNCVDLVGFSEQILRFVAERGSSRLLDHVENIDKLFKIPPPGGAKVAETMNKVVQIPVTPQLRWRSVRVFISSTFRDMHAERDILVQIVFPELRRRAAAHCLYMQEVELRWGVTEEESIRAAELCLTEVSRSQMMVGILGERYGLVPPKPVLPDLSQYSWDQGKAEATSEDLDQEKHRGALQGQFFGREKLLVKAVDTVEQVWSKGGMMFVEGGPGEGKTVFMGVCLVLSVTSNSALLQSLAKKKSTVHFALGQLTVSDRKEIVMKELDTFGKKLSDSAFNNQLKENLQALPQSLDQLVVYSLERLLSQNRHLIGLRWALAALTVSASGMRERELYAALNTCNEMSSRDGQMTWQDLLQMSRKPKGRIPMTTFTYIVRSLQSELVSTFSAQPTCLGLSKDGQLTVVGTGHGMLHLINTQSRVSLCGHKSSVRSLSFSSSSMMCSGSVSGEIRVWSVPNVTCVGCFRAHSGATEVLTFLDEGRMLLSAGSDHTALVVWDVSVSPAVLSKSLRHSHKDWITSCVWTPDCVRFISTLSSVPAAVSLLKVNTYSLKKAAVRLAYCTVLIGISQSGKKFHVSSEEEEEWSHIVSDWEHRTRILGMIPNDEKSMWLVGEEDNNITIGFLRAGDGHQQTPATPLGIKRAHNDRISVLRVTERSIISASYDRTVKLWDKNTNKQVQHITQILHTPRHTYTDAHHWVTAFSFIE</sequence>
<dbReference type="OrthoDB" id="427368at2759"/>
<reference evidence="4" key="2">
    <citation type="submission" date="2004-02" db="EMBL/GenBank/DDBJ databases">
        <authorList>
            <consortium name="Genoscope"/>
            <consortium name="Whitehead Institute Centre for Genome Research"/>
        </authorList>
    </citation>
    <scope>NUCLEOTIDE SEQUENCE</scope>
</reference>
<keyword evidence="1" id="KW-0853">WD repeat</keyword>
<feature type="repeat" description="WD" evidence="1">
    <location>
        <begin position="740"/>
        <end position="772"/>
    </location>
</feature>
<dbReference type="Pfam" id="PF00400">
    <property type="entry name" value="WD40"/>
    <property type="match status" value="1"/>
</dbReference>
<dbReference type="Pfam" id="PF05731">
    <property type="entry name" value="TROVE"/>
    <property type="match status" value="1"/>
</dbReference>
<feature type="repeat" description="WD" evidence="1">
    <location>
        <begin position="956"/>
        <end position="995"/>
    </location>
</feature>
<dbReference type="GO" id="GO:0003720">
    <property type="term" value="F:telomerase activity"/>
    <property type="evidence" value="ECO:0007669"/>
    <property type="project" value="TreeGrafter"/>
</dbReference>
<dbReference type="GO" id="GO:0000722">
    <property type="term" value="P:telomere maintenance via recombination"/>
    <property type="evidence" value="ECO:0007669"/>
    <property type="project" value="TreeGrafter"/>
</dbReference>
<evidence type="ECO:0000256" key="1">
    <source>
        <dbReference type="PROSITE-ProRule" id="PRU00221"/>
    </source>
</evidence>
<dbReference type="InterPro" id="IPR056828">
    <property type="entry name" value="Beta-prop_TEP1_C"/>
</dbReference>
<dbReference type="InterPro" id="IPR036322">
    <property type="entry name" value="WD40_repeat_dom_sf"/>
</dbReference>
<dbReference type="SMART" id="SM00320">
    <property type="entry name" value="WD40"/>
    <property type="match status" value="3"/>
</dbReference>
<dbReference type="InterPro" id="IPR052652">
    <property type="entry name" value="Telomerase_Complex_Comp"/>
</dbReference>
<feature type="domain" description="TROVE" evidence="3">
    <location>
        <begin position="1"/>
        <end position="215"/>
    </location>
</feature>
<organism evidence="4">
    <name type="scientific">Tetraodon nigroviridis</name>
    <name type="common">Spotted green pufferfish</name>
    <name type="synonym">Chelonodon nigroviridis</name>
    <dbReference type="NCBI Taxonomy" id="99883"/>
    <lineage>
        <taxon>Eukaryota</taxon>
        <taxon>Metazoa</taxon>
        <taxon>Chordata</taxon>
        <taxon>Craniata</taxon>
        <taxon>Vertebrata</taxon>
        <taxon>Euteleostomi</taxon>
        <taxon>Actinopterygii</taxon>
        <taxon>Neopterygii</taxon>
        <taxon>Teleostei</taxon>
        <taxon>Neoteleostei</taxon>
        <taxon>Acanthomorphata</taxon>
        <taxon>Eupercaria</taxon>
        <taxon>Tetraodontiformes</taxon>
        <taxon>Tetradontoidea</taxon>
        <taxon>Tetraodontidae</taxon>
        <taxon>Tetraodon</taxon>
    </lineage>
</organism>
<dbReference type="InterPro" id="IPR001680">
    <property type="entry name" value="WD40_rpt"/>
</dbReference>
<dbReference type="PANTHER" id="PTHR44791:SF1">
    <property type="entry name" value="TELOMERASE PROTEIN COMPONENT 1"/>
    <property type="match status" value="1"/>
</dbReference>
<dbReference type="InterPro" id="IPR045804">
    <property type="entry name" value="DUF5920"/>
</dbReference>
<dbReference type="InterPro" id="IPR008858">
    <property type="entry name" value="TROVE_dom"/>
</dbReference>
<dbReference type="PANTHER" id="PTHR44791">
    <property type="entry name" value="TELOMERASE PROTEIN COMPONENT 1 TEP1"/>
    <property type="match status" value="1"/>
</dbReference>
<gene>
    <name evidence="4" type="ORF">GSTENG00007066001</name>
</gene>
<dbReference type="InterPro" id="IPR037214">
    <property type="entry name" value="TROVE_dom_sf"/>
</dbReference>
<evidence type="ECO:0000313" key="4">
    <source>
        <dbReference type="EMBL" id="CAF92033.1"/>
    </source>
</evidence>
<dbReference type="PROSITE" id="PS50294">
    <property type="entry name" value="WD_REPEATS_REGION"/>
    <property type="match status" value="1"/>
</dbReference>
<dbReference type="Pfam" id="PF13271">
    <property type="entry name" value="DUF4062"/>
    <property type="match status" value="1"/>
</dbReference>
<proteinExistence type="predicted"/>
<dbReference type="AlphaFoldDB" id="Q4T4Z9"/>
<dbReference type="SUPFAM" id="SSF140864">
    <property type="entry name" value="TROVE domain-like"/>
    <property type="match status" value="1"/>
</dbReference>
<dbReference type="Pfam" id="PF19334">
    <property type="entry name" value="DUF5920"/>
    <property type="match status" value="1"/>
</dbReference>
<dbReference type="InterPro" id="IPR025139">
    <property type="entry name" value="DUF4062"/>
</dbReference>
<dbReference type="GO" id="GO:0005697">
    <property type="term" value="C:telomerase holoenzyme complex"/>
    <property type="evidence" value="ECO:0007669"/>
    <property type="project" value="TreeGrafter"/>
</dbReference>
<comment type="caution">
    <text evidence="4">The sequence shown here is derived from an EMBL/GenBank/DDBJ whole genome shotgun (WGS) entry which is preliminary data.</text>
</comment>
<dbReference type="Pfam" id="PF25048">
    <property type="entry name" value="Beta-prop_TEP1_C"/>
    <property type="match status" value="1"/>
</dbReference>
<accession>Q4T4Z9</accession>
<reference evidence="4" key="1">
    <citation type="journal article" date="2004" name="Nature">
        <title>Genome duplication in the teleost fish Tetraodon nigroviridis reveals the early vertebrate proto-karyotype.</title>
        <authorList>
            <person name="Jaillon O."/>
            <person name="Aury J.-M."/>
            <person name="Brunet F."/>
            <person name="Petit J.-L."/>
            <person name="Stange-Thomann N."/>
            <person name="Mauceli E."/>
            <person name="Bouneau L."/>
            <person name="Fischer C."/>
            <person name="Ozouf-Costaz C."/>
            <person name="Bernot A."/>
            <person name="Nicaud S."/>
            <person name="Jaffe D."/>
            <person name="Fisher S."/>
            <person name="Lutfalla G."/>
            <person name="Dossat C."/>
            <person name="Segurens B."/>
            <person name="Dasilva C."/>
            <person name="Salanoubat M."/>
            <person name="Levy M."/>
            <person name="Boudet N."/>
            <person name="Castellano S."/>
            <person name="Anthouard V."/>
            <person name="Jubin C."/>
            <person name="Castelli V."/>
            <person name="Katinka M."/>
            <person name="Vacherie B."/>
            <person name="Biemont C."/>
            <person name="Skalli Z."/>
            <person name="Cattolico L."/>
            <person name="Poulain J."/>
            <person name="De Berardinis V."/>
            <person name="Cruaud C."/>
            <person name="Duprat S."/>
            <person name="Brottier P."/>
            <person name="Coutanceau J.-P."/>
            <person name="Gouzy J."/>
            <person name="Parra G."/>
            <person name="Lardier G."/>
            <person name="Chapple C."/>
            <person name="McKernan K.J."/>
            <person name="McEwan P."/>
            <person name="Bosak S."/>
            <person name="Kellis M."/>
            <person name="Volff J.-N."/>
            <person name="Guigo R."/>
            <person name="Zody M.C."/>
            <person name="Mesirov J."/>
            <person name="Lindblad-Toh K."/>
            <person name="Birren B."/>
            <person name="Nusbaum C."/>
            <person name="Kahn D."/>
            <person name="Robinson-Rechavi M."/>
            <person name="Laudet V."/>
            <person name="Schachter V."/>
            <person name="Quetier F."/>
            <person name="Saurin W."/>
            <person name="Scarpelli C."/>
            <person name="Wincker P."/>
            <person name="Lander E.S."/>
            <person name="Weissenbach J."/>
            <person name="Roest Crollius H."/>
        </authorList>
    </citation>
    <scope>NUCLEOTIDE SEQUENCE [LARGE SCALE GENOMIC DNA]</scope>
</reference>
<dbReference type="SUPFAM" id="SSF50978">
    <property type="entry name" value="WD40 repeat-like"/>
    <property type="match status" value="1"/>
</dbReference>
<dbReference type="GO" id="GO:0070034">
    <property type="term" value="F:telomerase RNA binding"/>
    <property type="evidence" value="ECO:0007669"/>
    <property type="project" value="TreeGrafter"/>
</dbReference>
<dbReference type="PROSITE" id="PS50988">
    <property type="entry name" value="TROVE"/>
    <property type="match status" value="1"/>
</dbReference>
<dbReference type="EMBL" id="CAAE01009478">
    <property type="protein sequence ID" value="CAF92033.1"/>
    <property type="molecule type" value="Genomic_DNA"/>
</dbReference>
<evidence type="ECO:0000259" key="3">
    <source>
        <dbReference type="PROSITE" id="PS50988"/>
    </source>
</evidence>